<dbReference type="SUPFAM" id="SSF52540">
    <property type="entry name" value="P-loop containing nucleoside triphosphate hydrolases"/>
    <property type="match status" value="1"/>
</dbReference>
<protein>
    <submittedName>
        <fullName evidence="3">Chromosome segregation protein SMC</fullName>
    </submittedName>
</protein>
<dbReference type="PANTHER" id="PTHR43581">
    <property type="entry name" value="ATP/GTP PHOSPHATASE"/>
    <property type="match status" value="1"/>
</dbReference>
<feature type="domain" description="ATPase AAA-type core" evidence="2">
    <location>
        <begin position="212"/>
        <end position="298"/>
    </location>
</feature>
<dbReference type="InterPro" id="IPR003959">
    <property type="entry name" value="ATPase_AAA_core"/>
</dbReference>
<dbReference type="Gene3D" id="3.40.50.300">
    <property type="entry name" value="P-loop containing nucleotide triphosphate hydrolases"/>
    <property type="match status" value="2"/>
</dbReference>
<organism evidence="3 4">
    <name type="scientific">Cryobacterium sandaracinum</name>
    <dbReference type="NCBI Taxonomy" id="1259247"/>
    <lineage>
        <taxon>Bacteria</taxon>
        <taxon>Bacillati</taxon>
        <taxon>Actinomycetota</taxon>
        <taxon>Actinomycetes</taxon>
        <taxon>Micrococcales</taxon>
        <taxon>Microbacteriaceae</taxon>
        <taxon>Cryobacterium</taxon>
    </lineage>
</organism>
<gene>
    <name evidence="3" type="ORF">E3T25_11355</name>
</gene>
<dbReference type="CDD" id="cd00267">
    <property type="entry name" value="ABC_ATPase"/>
    <property type="match status" value="1"/>
</dbReference>
<evidence type="ECO:0000259" key="1">
    <source>
        <dbReference type="Pfam" id="PF13175"/>
    </source>
</evidence>
<dbReference type="Pfam" id="PF13304">
    <property type="entry name" value="AAA_21"/>
    <property type="match status" value="1"/>
</dbReference>
<comment type="caution">
    <text evidence="3">The sequence shown here is derived from an EMBL/GenBank/DDBJ whole genome shotgun (WGS) entry which is preliminary data.</text>
</comment>
<name>A0ABY2JBX1_9MICO</name>
<dbReference type="Pfam" id="PF13175">
    <property type="entry name" value="AAA_15"/>
    <property type="match status" value="1"/>
</dbReference>
<dbReference type="RefSeq" id="WP_134374320.1">
    <property type="nucleotide sequence ID" value="NZ_SOGO01000032.1"/>
</dbReference>
<proteinExistence type="predicted"/>
<dbReference type="InterPro" id="IPR051396">
    <property type="entry name" value="Bact_Antivir_Def_Nuclease"/>
</dbReference>
<reference evidence="3 4" key="1">
    <citation type="submission" date="2019-03" db="EMBL/GenBank/DDBJ databases">
        <title>Genomics of glacier-inhabiting Cryobacterium strains.</title>
        <authorList>
            <person name="Liu Q."/>
            <person name="Xin Y.-H."/>
        </authorList>
    </citation>
    <scope>NUCLEOTIDE SEQUENCE [LARGE SCALE GENOMIC DNA]</scope>
    <source>
        <strain evidence="3 4">TMT2-16</strain>
    </source>
</reference>
<sequence>MLESIRVQRFKSVDDSQIELGKITVLVGPNNAGKSSVLQAVQFAVSVAQSLRLDGVSKWAIDSISGTLSTQQLVYTPLRDVHALAAGGTLKQDQATAITVEFNSDDKGSATISVARGKNKNIAVGIKGKLLGTTLEDLEDPFSVVAPGLAGIPSFEEYKSPGLVRRAAARGDANSVFRNVLWTLKQDIVAWREFQEALHHVFPDIQIDVDFNEQTDEHISAVVARNGVTLPIDSCGTGILQAIQVLSYIGVYKPKLLILDEPDSHLHPDNQRKLARLLNDLATTKGFQVLMSTHSRHFLAEFGVLGAKIHWFSGGQVQGGDLDYVKVLLDLGALDAGDRLRNGKTPVIVITEDSRHDYIAALLDSSGIPSSAYDIWGYNGSSRIQSAQVLSKFIAAHAPGTLIIVHRDRDYLDDSEIANYVDEIKQAGAIPLITEGTDIESHFLSPAHLGGVFPELDEPAITALLDEATSRARSKSIKNMINARTDFGIAQKRLGGSPPSAGSVAAQAPIDFDADPLRYRHGKATMGFFQVLVQAGHHLNRAIATGSSAASVTALEEVANSLTMSAPASP</sequence>
<dbReference type="InterPro" id="IPR041685">
    <property type="entry name" value="AAA_GajA/Old/RecF-like"/>
</dbReference>
<dbReference type="EMBL" id="SOGO01000032">
    <property type="protein sequence ID" value="TFD01397.1"/>
    <property type="molecule type" value="Genomic_DNA"/>
</dbReference>
<dbReference type="InterPro" id="IPR027417">
    <property type="entry name" value="P-loop_NTPase"/>
</dbReference>
<dbReference type="PANTHER" id="PTHR43581:SF4">
    <property type="entry name" value="ATP_GTP PHOSPHATASE"/>
    <property type="match status" value="1"/>
</dbReference>
<keyword evidence="4" id="KW-1185">Reference proteome</keyword>
<evidence type="ECO:0000313" key="4">
    <source>
        <dbReference type="Proteomes" id="UP000297851"/>
    </source>
</evidence>
<evidence type="ECO:0000313" key="3">
    <source>
        <dbReference type="EMBL" id="TFD01397.1"/>
    </source>
</evidence>
<accession>A0ABY2JBX1</accession>
<dbReference type="Proteomes" id="UP000297851">
    <property type="component" value="Unassembled WGS sequence"/>
</dbReference>
<evidence type="ECO:0000259" key="2">
    <source>
        <dbReference type="Pfam" id="PF13304"/>
    </source>
</evidence>
<feature type="domain" description="Endonuclease GajA/Old nuclease/RecF-like AAA" evidence="1">
    <location>
        <begin position="1"/>
        <end position="46"/>
    </location>
</feature>